<reference evidence="1 2" key="2">
    <citation type="journal article" date="2021" name="Genomics">
        <title>High-quality reference genome for Clonorchis sinensis.</title>
        <authorList>
            <person name="Young N.D."/>
            <person name="Stroehlein A.J."/>
            <person name="Kinkar L."/>
            <person name="Wang T."/>
            <person name="Sohn W.M."/>
            <person name="Chang B.C.H."/>
            <person name="Kaur P."/>
            <person name="Weisz D."/>
            <person name="Dudchenko O."/>
            <person name="Aiden E.L."/>
            <person name="Korhonen P.K."/>
            <person name="Gasser R.B."/>
        </authorList>
    </citation>
    <scope>NUCLEOTIDE SEQUENCE [LARGE SCALE GENOMIC DNA]</scope>
    <source>
        <strain evidence="1">Cs-k2</strain>
    </source>
</reference>
<gene>
    <name evidence="1" type="ORF">CSKR_112407</name>
</gene>
<reference evidence="1 2" key="1">
    <citation type="journal article" date="2018" name="Biotechnol. Adv.">
        <title>Improved genomic resources and new bioinformatic workflow for the carcinogenic parasite Clonorchis sinensis: Biotechnological implications.</title>
        <authorList>
            <person name="Wang D."/>
            <person name="Korhonen P.K."/>
            <person name="Gasser R.B."/>
            <person name="Young N.D."/>
        </authorList>
    </citation>
    <scope>NUCLEOTIDE SEQUENCE [LARGE SCALE GENOMIC DNA]</scope>
    <source>
        <strain evidence="1">Cs-k2</strain>
    </source>
</reference>
<evidence type="ECO:0000313" key="2">
    <source>
        <dbReference type="Proteomes" id="UP000286415"/>
    </source>
</evidence>
<accession>A0A3R7F989</accession>
<proteinExistence type="predicted"/>
<name>A0A3R7F989_CLOSI</name>
<dbReference type="EMBL" id="NIRI02000053">
    <property type="protein sequence ID" value="KAG5446839.1"/>
    <property type="molecule type" value="Genomic_DNA"/>
</dbReference>
<comment type="caution">
    <text evidence="1">The sequence shown here is derived from an EMBL/GenBank/DDBJ whole genome shotgun (WGS) entry which is preliminary data.</text>
</comment>
<dbReference type="InParanoid" id="A0A3R7F989"/>
<dbReference type="AlphaFoldDB" id="A0A3R7F989"/>
<keyword evidence="2" id="KW-1185">Reference proteome</keyword>
<organism evidence="1 2">
    <name type="scientific">Clonorchis sinensis</name>
    <name type="common">Chinese liver fluke</name>
    <dbReference type="NCBI Taxonomy" id="79923"/>
    <lineage>
        <taxon>Eukaryota</taxon>
        <taxon>Metazoa</taxon>
        <taxon>Spiralia</taxon>
        <taxon>Lophotrochozoa</taxon>
        <taxon>Platyhelminthes</taxon>
        <taxon>Trematoda</taxon>
        <taxon>Digenea</taxon>
        <taxon>Opisthorchiida</taxon>
        <taxon>Opisthorchiata</taxon>
        <taxon>Opisthorchiidae</taxon>
        <taxon>Clonorchis</taxon>
    </lineage>
</organism>
<protein>
    <submittedName>
        <fullName evidence="1">Uncharacterized protein</fullName>
    </submittedName>
</protein>
<sequence>MLLADLRRPEGKRTVRRARIMAGSTVDLQLVVVRLRDANLFAEISYLPETFHDQHIIGGVALRCLFGDKYGDPADGTTRRPTWHESIVSCKCHNCTWDGILSGRSHLDRRTIRVFDQSLWLKSLTSRQRCLAGNANVIPFLRNMSPHVPTPNLEDQETVFVRPLTIDQPGMRDSVSVAGTPPRIAQWVTEIHKPSHHGKVQSLRNGARQKRNIVCAPKFGGRVPRQHLYCRGCRGKRSYKH</sequence>
<dbReference type="Proteomes" id="UP000286415">
    <property type="component" value="Unassembled WGS sequence"/>
</dbReference>
<evidence type="ECO:0000313" key="1">
    <source>
        <dbReference type="EMBL" id="KAG5446839.1"/>
    </source>
</evidence>